<evidence type="ECO:0000313" key="2">
    <source>
        <dbReference type="EMBL" id="KAE8395013.1"/>
    </source>
</evidence>
<dbReference type="AlphaFoldDB" id="A0A5N7CNB7"/>
<protein>
    <submittedName>
        <fullName evidence="2">Uncharacterized protein</fullName>
    </submittedName>
</protein>
<feature type="compositionally biased region" description="Basic and acidic residues" evidence="1">
    <location>
        <begin position="71"/>
        <end position="80"/>
    </location>
</feature>
<sequence length="153" mass="17166">MPSEALDNCWEASYQSESLFPPPANWTTTAITFPLLLTPQEAMSDTEQPELNDSDHTDQESPSDLSGSEMQQKDAPESVKRRQGRPAKASLQNQDVPVSPKGGMPKSFEREILLSSDRDNDQKLENKSGILPAEFAWQFWILYLSVLILRISV</sequence>
<accession>A0A5N7CNB7</accession>
<reference evidence="2" key="1">
    <citation type="submission" date="2019-04" db="EMBL/GenBank/DDBJ databases">
        <title>Friends and foes A comparative genomics studyof 23 Aspergillus species from section Flavi.</title>
        <authorList>
            <consortium name="DOE Joint Genome Institute"/>
            <person name="Kjaerbolling I."/>
            <person name="Vesth T."/>
            <person name="Frisvad J.C."/>
            <person name="Nybo J.L."/>
            <person name="Theobald S."/>
            <person name="Kildgaard S."/>
            <person name="Isbrandt T."/>
            <person name="Kuo A."/>
            <person name="Sato A."/>
            <person name="Lyhne E.K."/>
            <person name="Kogle M.E."/>
            <person name="Wiebenga A."/>
            <person name="Kun R.S."/>
            <person name="Lubbers R.J."/>
            <person name="Makela M.R."/>
            <person name="Barry K."/>
            <person name="Chovatia M."/>
            <person name="Clum A."/>
            <person name="Daum C."/>
            <person name="Haridas S."/>
            <person name="He G."/>
            <person name="LaButti K."/>
            <person name="Lipzen A."/>
            <person name="Mondo S."/>
            <person name="Riley R."/>
            <person name="Salamov A."/>
            <person name="Simmons B.A."/>
            <person name="Magnuson J.K."/>
            <person name="Henrissat B."/>
            <person name="Mortensen U.H."/>
            <person name="Larsen T.O."/>
            <person name="Devries R.P."/>
            <person name="Grigoriev I.V."/>
            <person name="Machida M."/>
            <person name="Baker S.E."/>
            <person name="Andersen M.R."/>
        </authorList>
    </citation>
    <scope>NUCLEOTIDE SEQUENCE [LARGE SCALE GENOMIC DNA]</scope>
    <source>
        <strain evidence="2">IBT 14317</strain>
    </source>
</reference>
<name>A0A5N7CNB7_PETAA</name>
<dbReference type="Proteomes" id="UP000326877">
    <property type="component" value="Unassembled WGS sequence"/>
</dbReference>
<feature type="region of interest" description="Disordered" evidence="1">
    <location>
        <begin position="37"/>
        <end position="108"/>
    </location>
</feature>
<gene>
    <name evidence="2" type="ORF">BDV23DRAFT_179000</name>
</gene>
<evidence type="ECO:0000256" key="1">
    <source>
        <dbReference type="SAM" id="MobiDB-lite"/>
    </source>
</evidence>
<dbReference type="EMBL" id="ML735220">
    <property type="protein sequence ID" value="KAE8395013.1"/>
    <property type="molecule type" value="Genomic_DNA"/>
</dbReference>
<organism evidence="2">
    <name type="scientific">Petromyces alliaceus</name>
    <name type="common">Aspergillus alliaceus</name>
    <dbReference type="NCBI Taxonomy" id="209559"/>
    <lineage>
        <taxon>Eukaryota</taxon>
        <taxon>Fungi</taxon>
        <taxon>Dikarya</taxon>
        <taxon>Ascomycota</taxon>
        <taxon>Pezizomycotina</taxon>
        <taxon>Eurotiomycetes</taxon>
        <taxon>Eurotiomycetidae</taxon>
        <taxon>Eurotiales</taxon>
        <taxon>Aspergillaceae</taxon>
        <taxon>Aspergillus</taxon>
        <taxon>Aspergillus subgen. Circumdati</taxon>
    </lineage>
</organism>
<feature type="compositionally biased region" description="Polar residues" evidence="1">
    <location>
        <begin position="60"/>
        <end position="70"/>
    </location>
</feature>
<proteinExistence type="predicted"/>